<sequence>MNLFSVLVIVGATLAVSVSGQRRSAEVGPYTAQFSGYKYIQRDITNMTTQLLSQNFDFLFLAADFDRYHRDRPGFEQLYREIADQAWADAIALLQYQSRRGFPGQLDESYLFRVNDHPKMTDELGSLQMALGEEKRVAEMAHAIHQKASVAAETARGYDPDAAHFLDRQLIKRRSGSVRKLTGYIHIVNGLINLDTVTRDMGLHLFDHSLETNWQH</sequence>
<feature type="signal peptide" evidence="1">
    <location>
        <begin position="1"/>
        <end position="20"/>
    </location>
</feature>
<dbReference type="CDD" id="cd01056">
    <property type="entry name" value="Euk_Ferritin"/>
    <property type="match status" value="1"/>
</dbReference>
<gene>
    <name evidence="4" type="primary">6054344</name>
    <name evidence="3" type="ORF">CpipJ_CPIJ019910</name>
</gene>
<evidence type="ECO:0000313" key="5">
    <source>
        <dbReference type="Proteomes" id="UP000002320"/>
    </source>
</evidence>
<reference evidence="3" key="1">
    <citation type="submission" date="2007-03" db="EMBL/GenBank/DDBJ databases">
        <title>Annotation of Culex pipiens quinquefasciatus.</title>
        <authorList>
            <consortium name="The Broad Institute Genome Sequencing Platform"/>
            <person name="Atkinson P.W."/>
            <person name="Hemingway J."/>
            <person name="Christensen B.M."/>
            <person name="Higgs S."/>
            <person name="Kodira C."/>
            <person name="Hannick L."/>
            <person name="Megy K."/>
            <person name="O'Leary S."/>
            <person name="Pearson M."/>
            <person name="Haas B.J."/>
            <person name="Mauceli E."/>
            <person name="Wortman J.R."/>
            <person name="Lee N.H."/>
            <person name="Guigo R."/>
            <person name="Stanke M."/>
            <person name="Alvarado L."/>
            <person name="Amedeo P."/>
            <person name="Antoine C.H."/>
            <person name="Arensburger P."/>
            <person name="Bidwell S.L."/>
            <person name="Crawford M."/>
            <person name="Camaro F."/>
            <person name="Devon K."/>
            <person name="Engels R."/>
            <person name="Hammond M."/>
            <person name="Howarth C."/>
            <person name="Koehrsen M."/>
            <person name="Lawson D."/>
            <person name="Montgomery P."/>
            <person name="Nene V."/>
            <person name="Nusbaum C."/>
            <person name="Puiu D."/>
            <person name="Romero-Severson J."/>
            <person name="Severson D.W."/>
            <person name="Shumway M."/>
            <person name="Sisk P."/>
            <person name="Stolte C."/>
            <person name="Zeng Q."/>
            <person name="Eisenstadt E."/>
            <person name="Fraser-Liggett C."/>
            <person name="Strausberg R."/>
            <person name="Galagan J."/>
            <person name="Birren B."/>
            <person name="Collins F.H."/>
        </authorList>
    </citation>
    <scope>NUCLEOTIDE SEQUENCE [LARGE SCALE GENOMIC DNA]</scope>
    <source>
        <strain evidence="3">JHB</strain>
    </source>
</reference>
<dbReference type="Proteomes" id="UP000002320">
    <property type="component" value="Unassembled WGS sequence"/>
</dbReference>
<dbReference type="InterPro" id="IPR009078">
    <property type="entry name" value="Ferritin-like_SF"/>
</dbReference>
<keyword evidence="5" id="KW-1185">Reference proteome</keyword>
<dbReference type="EMBL" id="DS234029">
    <property type="protein sequence ID" value="EDS32700.1"/>
    <property type="molecule type" value="Genomic_DNA"/>
</dbReference>
<dbReference type="InterPro" id="IPR012347">
    <property type="entry name" value="Ferritin-like"/>
</dbReference>
<dbReference type="OrthoDB" id="6363126at2759"/>
<dbReference type="EnsemblMetazoa" id="CPIJ019910-RA">
    <property type="protein sequence ID" value="CPIJ019910-PA"/>
    <property type="gene ID" value="CPIJ019910"/>
</dbReference>
<evidence type="ECO:0000313" key="4">
    <source>
        <dbReference type="EnsemblMetazoa" id="CPIJ019910-PA"/>
    </source>
</evidence>
<dbReference type="VEuPathDB" id="VectorBase:CPIJ019910"/>
<dbReference type="STRING" id="7176.B0XKV3"/>
<dbReference type="HOGENOM" id="CLU_106438_0_0_1"/>
<dbReference type="eggNOG" id="KOG2332">
    <property type="taxonomic scope" value="Eukaryota"/>
</dbReference>
<dbReference type="KEGG" id="cqu:CpipJ_CPIJ019910"/>
<dbReference type="Gene3D" id="1.20.1260.10">
    <property type="match status" value="1"/>
</dbReference>
<evidence type="ECO:0000259" key="2">
    <source>
        <dbReference type="PROSITE" id="PS50905"/>
    </source>
</evidence>
<name>B0XKV3_CULQU</name>
<dbReference type="PROSITE" id="PS50905">
    <property type="entry name" value="FERRITIN_LIKE"/>
    <property type="match status" value="1"/>
</dbReference>
<evidence type="ECO:0000256" key="1">
    <source>
        <dbReference type="SAM" id="SignalP"/>
    </source>
</evidence>
<dbReference type="AlphaFoldDB" id="B0XKV3"/>
<dbReference type="VEuPathDB" id="VectorBase:CQUJHB009474"/>
<organism>
    <name type="scientific">Culex quinquefasciatus</name>
    <name type="common">Southern house mosquito</name>
    <name type="synonym">Culex pungens</name>
    <dbReference type="NCBI Taxonomy" id="7176"/>
    <lineage>
        <taxon>Eukaryota</taxon>
        <taxon>Metazoa</taxon>
        <taxon>Ecdysozoa</taxon>
        <taxon>Arthropoda</taxon>
        <taxon>Hexapoda</taxon>
        <taxon>Insecta</taxon>
        <taxon>Pterygota</taxon>
        <taxon>Neoptera</taxon>
        <taxon>Endopterygota</taxon>
        <taxon>Diptera</taxon>
        <taxon>Nematocera</taxon>
        <taxon>Culicoidea</taxon>
        <taxon>Culicidae</taxon>
        <taxon>Culicinae</taxon>
        <taxon>Culicini</taxon>
        <taxon>Culex</taxon>
        <taxon>Culex</taxon>
    </lineage>
</organism>
<accession>B0XKV3</accession>
<evidence type="ECO:0000313" key="3">
    <source>
        <dbReference type="EMBL" id="EDS32700.1"/>
    </source>
</evidence>
<reference evidence="4" key="2">
    <citation type="submission" date="2020-05" db="UniProtKB">
        <authorList>
            <consortium name="EnsemblMetazoa"/>
        </authorList>
    </citation>
    <scope>IDENTIFICATION</scope>
    <source>
        <strain evidence="4">JHB</strain>
    </source>
</reference>
<dbReference type="FunCoup" id="B0XKV3">
    <property type="interactions" value="36"/>
</dbReference>
<protein>
    <submittedName>
        <fullName evidence="3">Secreted ferritin G subunit</fullName>
    </submittedName>
</protein>
<dbReference type="InParanoid" id="B0XKV3"/>
<dbReference type="InterPro" id="IPR009040">
    <property type="entry name" value="Ferritin-like_diiron"/>
</dbReference>
<proteinExistence type="predicted"/>
<dbReference type="SUPFAM" id="SSF47240">
    <property type="entry name" value="Ferritin-like"/>
    <property type="match status" value="1"/>
</dbReference>
<feature type="domain" description="Ferritin-like diiron" evidence="2">
    <location>
        <begin position="34"/>
        <end position="192"/>
    </location>
</feature>
<keyword evidence="1" id="KW-0732">Signal</keyword>
<feature type="chain" id="PRO_5011409638" evidence="1">
    <location>
        <begin position="21"/>
        <end position="216"/>
    </location>
</feature>